<feature type="compositionally biased region" description="Basic and acidic residues" evidence="1">
    <location>
        <begin position="171"/>
        <end position="180"/>
    </location>
</feature>
<proteinExistence type="predicted"/>
<name>L1KIV2_9ACTN</name>
<dbReference type="AlphaFoldDB" id="L1KIV2"/>
<feature type="region of interest" description="Disordered" evidence="1">
    <location>
        <begin position="48"/>
        <end position="68"/>
    </location>
</feature>
<feature type="compositionally biased region" description="Polar residues" evidence="1">
    <location>
        <begin position="48"/>
        <end position="57"/>
    </location>
</feature>
<sequence length="252" mass="26930">MHRVGRVGPGQLVDALQPMGQHPYAERRPPGRLSGGGAGLEVHLQRPQQGLGTSSDGPQRPEGAEHEVGHRLPVAREHRIDQQVGCVYDGFVEVEPLDEFEGAECLFVGVDHAARAGLRRPDGHPAAVRRRVRLLGGEGEDVAVVAGRAADQLAVLGGRRDAPVAEAGYEPSRDARRGTDDAGIGRTQPAGERVDTRYAECLRRPAVHQQPARRRAAERLRPAARPGSVESGLDQRSPGRSGDPPGLVSMEG</sequence>
<evidence type="ECO:0000256" key="1">
    <source>
        <dbReference type="SAM" id="MobiDB-lite"/>
    </source>
</evidence>
<accession>L1KIV2</accession>
<evidence type="ECO:0000313" key="3">
    <source>
        <dbReference type="Proteomes" id="UP000010411"/>
    </source>
</evidence>
<feature type="region of interest" description="Disordered" evidence="1">
    <location>
        <begin position="165"/>
        <end position="252"/>
    </location>
</feature>
<keyword evidence="3" id="KW-1185">Reference proteome</keyword>
<gene>
    <name evidence="2" type="ORF">STRIP9103_00977</name>
</gene>
<evidence type="ECO:0000313" key="2">
    <source>
        <dbReference type="EMBL" id="EKX60489.1"/>
    </source>
</evidence>
<feature type="compositionally biased region" description="Basic and acidic residues" evidence="1">
    <location>
        <begin position="192"/>
        <end position="203"/>
    </location>
</feature>
<comment type="caution">
    <text evidence="2">The sequence shown here is derived from an EMBL/GenBank/DDBJ whole genome shotgun (WGS) entry which is preliminary data.</text>
</comment>
<dbReference type="EMBL" id="AEJC01000649">
    <property type="protein sequence ID" value="EKX60489.1"/>
    <property type="molecule type" value="Genomic_DNA"/>
</dbReference>
<organism evidence="2 3">
    <name type="scientific">Streptomyces ipomoeae 91-03</name>
    <dbReference type="NCBI Taxonomy" id="698759"/>
    <lineage>
        <taxon>Bacteria</taxon>
        <taxon>Bacillati</taxon>
        <taxon>Actinomycetota</taxon>
        <taxon>Actinomycetes</taxon>
        <taxon>Kitasatosporales</taxon>
        <taxon>Streptomycetaceae</taxon>
        <taxon>Streptomyces</taxon>
    </lineage>
</organism>
<reference evidence="2 3" key="1">
    <citation type="submission" date="2012-11" db="EMBL/GenBank/DDBJ databases">
        <authorList>
            <person name="Huguet-Tapia J.C."/>
            <person name="Durkin A.S."/>
            <person name="Pettis G.S."/>
            <person name="Badger J.H."/>
        </authorList>
    </citation>
    <scope>NUCLEOTIDE SEQUENCE [LARGE SCALE GENOMIC DNA]</scope>
    <source>
        <strain evidence="2 3">91-03</strain>
    </source>
</reference>
<dbReference type="Proteomes" id="UP000010411">
    <property type="component" value="Unassembled WGS sequence"/>
</dbReference>
<protein>
    <submittedName>
        <fullName evidence="2">Uncharacterized protein</fullName>
    </submittedName>
</protein>